<accession>A0ABQ6UBD0</accession>
<feature type="region of interest" description="Disordered" evidence="7">
    <location>
        <begin position="210"/>
        <end position="262"/>
    </location>
</feature>
<evidence type="ECO:0000256" key="3">
    <source>
        <dbReference type="ARBA" id="ARBA00022475"/>
    </source>
</evidence>
<gene>
    <name evidence="9" type="ORF">F6X54_25430</name>
</gene>
<feature type="transmembrane region" description="Helical" evidence="8">
    <location>
        <begin position="395"/>
        <end position="414"/>
    </location>
</feature>
<name>A0ABQ6UBD0_9ACTN</name>
<sequence>MTPAMLLPYRPVLGQPVLRRLLPGLATSALGDGLALVAVTWLALQLAPDGQRGTWTAFAVAAYTLPGAAGTLLLGRWLGARSGAQLAGWDATVRAAALGAIPVAHLAGVLDVGLYVALLAVSSLLHPWGSAGRFTLVAELLPQRHHLAANALLGVFGQAATIVGPPLAGLLIAWVGAVWVIAVDAASFAVLAVSYRLVVPAVRREGAARREGAVRREGAHREPAVRHQAGDQHEDGERKGGDQHEDGDRHENPTAGPSRTSGFRIIGRDRSLLGLLALTFAFFFLFGPFYVAMPVHVTDDLHASAGTLAAYYTAFGVGSLLGGLLTGHLRGRPLRTTLTGIVVLFGAALMPLGLGAPVVLSLPAFALAGLVWAPYQPTATALFQRRSGTVDLPRVLAANGAVTVLAVPLGTMLGGPATAAFGARPTLLTCAVTILALGLVAAVSAARPGPGAHNTEQTGPAGPHDRPGPQTTGPHDRPGPHDQPEPHDRSARVKVPDRVRPGAS</sequence>
<feature type="compositionally biased region" description="Basic and acidic residues" evidence="7">
    <location>
        <begin position="474"/>
        <end position="504"/>
    </location>
</feature>
<evidence type="ECO:0000256" key="2">
    <source>
        <dbReference type="ARBA" id="ARBA00022448"/>
    </source>
</evidence>
<feature type="transmembrane region" description="Helical" evidence="8">
    <location>
        <begin position="426"/>
        <end position="446"/>
    </location>
</feature>
<reference evidence="9 10" key="1">
    <citation type="submission" date="2019-09" db="EMBL/GenBank/DDBJ databases">
        <title>High taxonomic diversity of Micromonospora strains isolated from Medicago sativa nodules in different geographical locations.</title>
        <authorList>
            <person name="Martinez-Hidalgo P."/>
            <person name="Flores-Felix J.D."/>
            <person name="Velazquez E."/>
            <person name="Brau L."/>
            <person name="Trujillo M.E."/>
            <person name="Martinez-Molina E."/>
        </authorList>
    </citation>
    <scope>NUCLEOTIDE SEQUENCE [LARGE SCALE GENOMIC DNA]</scope>
    <source>
        <strain evidence="9 10">ALFB5</strain>
    </source>
</reference>
<protein>
    <submittedName>
        <fullName evidence="9">MFS transporter</fullName>
    </submittedName>
</protein>
<comment type="subcellular location">
    <subcellularLocation>
        <location evidence="1">Cell inner membrane</location>
        <topology evidence="1">Multi-pass membrane protein</topology>
    </subcellularLocation>
</comment>
<keyword evidence="3" id="KW-1003">Cell membrane</keyword>
<evidence type="ECO:0000256" key="1">
    <source>
        <dbReference type="ARBA" id="ARBA00004429"/>
    </source>
</evidence>
<dbReference type="InterPro" id="IPR011701">
    <property type="entry name" value="MFS"/>
</dbReference>
<keyword evidence="2" id="KW-0813">Transport</keyword>
<evidence type="ECO:0000313" key="9">
    <source>
        <dbReference type="EMBL" id="KAB1107714.1"/>
    </source>
</evidence>
<organism evidence="9 10">
    <name type="scientific">Micromonospora aurantiaca</name>
    <name type="common">nom. illeg.</name>
    <dbReference type="NCBI Taxonomy" id="47850"/>
    <lineage>
        <taxon>Bacteria</taxon>
        <taxon>Bacillati</taxon>
        <taxon>Actinomycetota</taxon>
        <taxon>Actinomycetes</taxon>
        <taxon>Micromonosporales</taxon>
        <taxon>Micromonosporaceae</taxon>
        <taxon>Micromonospora</taxon>
    </lineage>
</organism>
<dbReference type="InterPro" id="IPR036259">
    <property type="entry name" value="MFS_trans_sf"/>
</dbReference>
<evidence type="ECO:0000256" key="4">
    <source>
        <dbReference type="ARBA" id="ARBA00022692"/>
    </source>
</evidence>
<evidence type="ECO:0000256" key="6">
    <source>
        <dbReference type="ARBA" id="ARBA00023136"/>
    </source>
</evidence>
<feature type="transmembrane region" description="Helical" evidence="8">
    <location>
        <begin position="337"/>
        <end position="356"/>
    </location>
</feature>
<keyword evidence="4 8" id="KW-0812">Transmembrane</keyword>
<feature type="compositionally biased region" description="Basic and acidic residues" evidence="7">
    <location>
        <begin position="210"/>
        <end position="252"/>
    </location>
</feature>
<feature type="region of interest" description="Disordered" evidence="7">
    <location>
        <begin position="446"/>
        <end position="504"/>
    </location>
</feature>
<evidence type="ECO:0000256" key="7">
    <source>
        <dbReference type="SAM" id="MobiDB-lite"/>
    </source>
</evidence>
<feature type="transmembrane region" description="Helical" evidence="8">
    <location>
        <begin position="171"/>
        <end position="195"/>
    </location>
</feature>
<evidence type="ECO:0000256" key="8">
    <source>
        <dbReference type="SAM" id="Phobius"/>
    </source>
</evidence>
<dbReference type="PANTHER" id="PTHR23513">
    <property type="entry name" value="INTEGRAL MEMBRANE EFFLUX PROTEIN-RELATED"/>
    <property type="match status" value="1"/>
</dbReference>
<proteinExistence type="predicted"/>
<keyword evidence="10" id="KW-1185">Reference proteome</keyword>
<dbReference type="SUPFAM" id="SSF103473">
    <property type="entry name" value="MFS general substrate transporter"/>
    <property type="match status" value="1"/>
</dbReference>
<feature type="transmembrane region" description="Helical" evidence="8">
    <location>
        <begin position="86"/>
        <end position="108"/>
    </location>
</feature>
<dbReference type="Proteomes" id="UP000471364">
    <property type="component" value="Unassembled WGS sequence"/>
</dbReference>
<evidence type="ECO:0000256" key="5">
    <source>
        <dbReference type="ARBA" id="ARBA00022989"/>
    </source>
</evidence>
<feature type="transmembrane region" description="Helical" evidence="8">
    <location>
        <begin position="272"/>
        <end position="293"/>
    </location>
</feature>
<dbReference type="CDD" id="cd06173">
    <property type="entry name" value="MFS_MefA_like"/>
    <property type="match status" value="1"/>
</dbReference>
<comment type="caution">
    <text evidence="9">The sequence shown here is derived from an EMBL/GenBank/DDBJ whole genome shotgun (WGS) entry which is preliminary data.</text>
</comment>
<keyword evidence="6 8" id="KW-0472">Membrane</keyword>
<dbReference type="Gene3D" id="1.20.1250.20">
    <property type="entry name" value="MFS general substrate transporter like domains"/>
    <property type="match status" value="1"/>
</dbReference>
<feature type="transmembrane region" description="Helical" evidence="8">
    <location>
        <begin position="362"/>
        <end position="383"/>
    </location>
</feature>
<feature type="transmembrane region" description="Helical" evidence="8">
    <location>
        <begin position="21"/>
        <end position="43"/>
    </location>
</feature>
<feature type="transmembrane region" description="Helical" evidence="8">
    <location>
        <begin position="305"/>
        <end position="325"/>
    </location>
</feature>
<feature type="transmembrane region" description="Helical" evidence="8">
    <location>
        <begin position="55"/>
        <end position="74"/>
    </location>
</feature>
<dbReference type="PANTHER" id="PTHR23513:SF9">
    <property type="entry name" value="ENTEROBACTIN EXPORTER ENTS"/>
    <property type="match status" value="1"/>
</dbReference>
<keyword evidence="5 8" id="KW-1133">Transmembrane helix</keyword>
<evidence type="ECO:0000313" key="10">
    <source>
        <dbReference type="Proteomes" id="UP000471364"/>
    </source>
</evidence>
<dbReference type="Pfam" id="PF07690">
    <property type="entry name" value="MFS_1"/>
    <property type="match status" value="1"/>
</dbReference>
<dbReference type="EMBL" id="WAAR01000145">
    <property type="protein sequence ID" value="KAB1107714.1"/>
    <property type="molecule type" value="Genomic_DNA"/>
</dbReference>
<dbReference type="RefSeq" id="WP_151015099.1">
    <property type="nucleotide sequence ID" value="NZ_CP084582.1"/>
</dbReference>